<dbReference type="EMBL" id="VSSQ01013307">
    <property type="protein sequence ID" value="MPM51205.1"/>
    <property type="molecule type" value="Genomic_DNA"/>
</dbReference>
<evidence type="ECO:0000313" key="1">
    <source>
        <dbReference type="EMBL" id="MPM51205.1"/>
    </source>
</evidence>
<name>A0A645ADC2_9ZZZZ</name>
<organism evidence="1">
    <name type="scientific">bioreactor metagenome</name>
    <dbReference type="NCBI Taxonomy" id="1076179"/>
    <lineage>
        <taxon>unclassified sequences</taxon>
        <taxon>metagenomes</taxon>
        <taxon>ecological metagenomes</taxon>
    </lineage>
</organism>
<proteinExistence type="predicted"/>
<comment type="caution">
    <text evidence="1">The sequence shown here is derived from an EMBL/GenBank/DDBJ whole genome shotgun (WGS) entry which is preliminary data.</text>
</comment>
<dbReference type="AlphaFoldDB" id="A0A645ADC2"/>
<sequence length="90" mass="10182">MDDCGYIPFGRSLGNCPNIDTRIAQSLEHFSTGTGLVFHVVANKRDNRKSLLHHNRVDLSKGYFVSELCIYRSPCFLGNPFFDCNTHGMQ</sequence>
<gene>
    <name evidence="1" type="ORF">SDC9_97952</name>
</gene>
<accession>A0A645ADC2</accession>
<protein>
    <submittedName>
        <fullName evidence="1">Uncharacterized protein</fullName>
    </submittedName>
</protein>
<reference evidence="1" key="1">
    <citation type="submission" date="2019-08" db="EMBL/GenBank/DDBJ databases">
        <authorList>
            <person name="Kucharzyk K."/>
            <person name="Murdoch R.W."/>
            <person name="Higgins S."/>
            <person name="Loffler F."/>
        </authorList>
    </citation>
    <scope>NUCLEOTIDE SEQUENCE</scope>
</reference>